<keyword evidence="1" id="KW-1133">Transmembrane helix</keyword>
<keyword evidence="1" id="KW-0812">Transmembrane</keyword>
<feature type="transmembrane region" description="Helical" evidence="1">
    <location>
        <begin position="181"/>
        <end position="200"/>
    </location>
</feature>
<protein>
    <recommendedName>
        <fullName evidence="4">Integral membrane protein</fullName>
    </recommendedName>
</protein>
<organism evidence="2 3">
    <name type="scientific">Vibrio neptunius</name>
    <dbReference type="NCBI Taxonomy" id="170651"/>
    <lineage>
        <taxon>Bacteria</taxon>
        <taxon>Pseudomonadati</taxon>
        <taxon>Pseudomonadota</taxon>
        <taxon>Gammaproteobacteria</taxon>
        <taxon>Vibrionales</taxon>
        <taxon>Vibrionaceae</taxon>
        <taxon>Vibrio</taxon>
    </lineage>
</organism>
<feature type="transmembrane region" description="Helical" evidence="1">
    <location>
        <begin position="145"/>
        <end position="169"/>
    </location>
</feature>
<name>A0ABS3AA04_9VIBR</name>
<feature type="transmembrane region" description="Helical" evidence="1">
    <location>
        <begin position="206"/>
        <end position="231"/>
    </location>
</feature>
<sequence>MLLTFNVLCLLAAPLLVAFVVFNIGLRLLGEAVARHSIARRTYAVFGLVGTPIHELSHLLVALIFGHKITGLKLFSWRTSGYVSHSYNAHSTFQVAGNFFIAMAPFMACMALAYYWGFRDMNLSVDLTLDPINTMTRVLEMGPELFYSFVSTNPWWKTMLLIMISFYCVPSNTDFANALRSLFLSVPIFFVLVFAGVMFFPGLSQLVGAVLFMGILSTMTAIIWWVVLYLITFLPGNIGRI</sequence>
<dbReference type="Proteomes" id="UP000779070">
    <property type="component" value="Unassembled WGS sequence"/>
</dbReference>
<evidence type="ECO:0008006" key="4">
    <source>
        <dbReference type="Google" id="ProtNLM"/>
    </source>
</evidence>
<feature type="transmembrane region" description="Helical" evidence="1">
    <location>
        <begin position="95"/>
        <end position="116"/>
    </location>
</feature>
<evidence type="ECO:0000313" key="3">
    <source>
        <dbReference type="Proteomes" id="UP000779070"/>
    </source>
</evidence>
<keyword evidence="1" id="KW-0472">Membrane</keyword>
<keyword evidence="3" id="KW-1185">Reference proteome</keyword>
<gene>
    <name evidence="2" type="ORF">JYA62_23920</name>
</gene>
<proteinExistence type="predicted"/>
<dbReference type="EMBL" id="JAFHLB010000067">
    <property type="protein sequence ID" value="MBN3580662.1"/>
    <property type="molecule type" value="Genomic_DNA"/>
</dbReference>
<reference evidence="2 3" key="1">
    <citation type="submission" date="2021-02" db="EMBL/GenBank/DDBJ databases">
        <title>Draft Genome Sequences of 5 Vibrio neptunius Strains Isolated From of Bivalve Hatcheries.</title>
        <authorList>
            <person name="Galvis F."/>
            <person name="Barja J.L."/>
            <person name="Lemos M.L."/>
            <person name="Balado M."/>
        </authorList>
    </citation>
    <scope>NUCLEOTIDE SEQUENCE [LARGE SCALE GENOMIC DNA]</scope>
    <source>
        <strain evidence="2 3">PP-145.98</strain>
    </source>
</reference>
<evidence type="ECO:0000313" key="2">
    <source>
        <dbReference type="EMBL" id="MBN3580662.1"/>
    </source>
</evidence>
<evidence type="ECO:0000256" key="1">
    <source>
        <dbReference type="SAM" id="Phobius"/>
    </source>
</evidence>
<accession>A0ABS3AA04</accession>
<feature type="transmembrane region" description="Helical" evidence="1">
    <location>
        <begin position="42"/>
        <end position="65"/>
    </location>
</feature>
<comment type="caution">
    <text evidence="2">The sequence shown here is derived from an EMBL/GenBank/DDBJ whole genome shotgun (WGS) entry which is preliminary data.</text>
</comment>